<evidence type="ECO:0000259" key="2">
    <source>
        <dbReference type="Pfam" id="PF14304"/>
    </source>
</evidence>
<dbReference type="PANTHER" id="PTHR47866:SF2">
    <property type="entry name" value="HYDROXYPROLINE-RICH GLYCOPROTEIN FAMILY PROTEIN"/>
    <property type="match status" value="1"/>
</dbReference>
<feature type="domain" description="Transcription termination and cleavage factor C-terminal" evidence="2">
    <location>
        <begin position="131"/>
        <end position="163"/>
    </location>
</feature>
<protein>
    <recommendedName>
        <fullName evidence="2">Transcription termination and cleavage factor C-terminal domain-containing protein</fullName>
    </recommendedName>
</protein>
<dbReference type="EMBL" id="JACGCM010000155">
    <property type="protein sequence ID" value="KAF6175607.1"/>
    <property type="molecule type" value="Genomic_DNA"/>
</dbReference>
<gene>
    <name evidence="3" type="ORF">GIB67_022609</name>
</gene>
<feature type="region of interest" description="Disordered" evidence="1">
    <location>
        <begin position="38"/>
        <end position="113"/>
    </location>
</feature>
<dbReference type="Gene3D" id="1.10.20.70">
    <property type="entry name" value="Transcription termination and cleavage factor, C-terminal domain"/>
    <property type="match status" value="1"/>
</dbReference>
<evidence type="ECO:0000313" key="4">
    <source>
        <dbReference type="Proteomes" id="UP000541444"/>
    </source>
</evidence>
<dbReference type="PANTHER" id="PTHR47866">
    <property type="entry name" value="HYDROXYPROLINE-RICH GLYCOPROTEIN FAMILY PROTEIN"/>
    <property type="match status" value="1"/>
</dbReference>
<name>A0A7J7P851_9MAGN</name>
<dbReference type="OrthoDB" id="272703at2759"/>
<dbReference type="Proteomes" id="UP000541444">
    <property type="component" value="Unassembled WGS sequence"/>
</dbReference>
<dbReference type="InterPro" id="IPR026896">
    <property type="entry name" value="CSTF_C"/>
</dbReference>
<dbReference type="AlphaFoldDB" id="A0A7J7P851"/>
<proteinExistence type="predicted"/>
<dbReference type="Pfam" id="PF14304">
    <property type="entry name" value="CSTF_C"/>
    <property type="match status" value="1"/>
</dbReference>
<organism evidence="3 4">
    <name type="scientific">Kingdonia uniflora</name>
    <dbReference type="NCBI Taxonomy" id="39325"/>
    <lineage>
        <taxon>Eukaryota</taxon>
        <taxon>Viridiplantae</taxon>
        <taxon>Streptophyta</taxon>
        <taxon>Embryophyta</taxon>
        <taxon>Tracheophyta</taxon>
        <taxon>Spermatophyta</taxon>
        <taxon>Magnoliopsida</taxon>
        <taxon>Ranunculales</taxon>
        <taxon>Circaeasteraceae</taxon>
        <taxon>Kingdonia</taxon>
    </lineage>
</organism>
<comment type="caution">
    <text evidence="3">The sequence shown here is derived from an EMBL/GenBank/DDBJ whole genome shotgun (WGS) entry which is preliminary data.</text>
</comment>
<feature type="region of interest" description="Disordered" evidence="1">
    <location>
        <begin position="1"/>
        <end position="24"/>
    </location>
</feature>
<reference evidence="3 4" key="1">
    <citation type="journal article" date="2020" name="IScience">
        <title>Genome Sequencing of the Endangered Kingdonia uniflora (Circaeasteraceae, Ranunculales) Reveals Potential Mechanisms of Evolutionary Specialization.</title>
        <authorList>
            <person name="Sun Y."/>
            <person name="Deng T."/>
            <person name="Zhang A."/>
            <person name="Moore M.J."/>
            <person name="Landis J.B."/>
            <person name="Lin N."/>
            <person name="Zhang H."/>
            <person name="Zhang X."/>
            <person name="Huang J."/>
            <person name="Zhang X."/>
            <person name="Sun H."/>
            <person name="Wang H."/>
        </authorList>
    </citation>
    <scope>NUCLEOTIDE SEQUENCE [LARGE SCALE GENOMIC DNA]</scope>
    <source>
        <strain evidence="3">TB1705</strain>
        <tissue evidence="3">Leaf</tissue>
    </source>
</reference>
<feature type="compositionally biased region" description="Polar residues" evidence="1">
    <location>
        <begin position="1"/>
        <end position="11"/>
    </location>
</feature>
<evidence type="ECO:0000256" key="1">
    <source>
        <dbReference type="SAM" id="MobiDB-lite"/>
    </source>
</evidence>
<feature type="compositionally biased region" description="Basic and acidic residues" evidence="1">
    <location>
        <begin position="51"/>
        <end position="61"/>
    </location>
</feature>
<dbReference type="GO" id="GO:0031124">
    <property type="term" value="P:mRNA 3'-end processing"/>
    <property type="evidence" value="ECO:0007669"/>
    <property type="project" value="InterPro"/>
</dbReference>
<sequence length="163" mass="17702">MSFQPGTSQPMLSIGVPDTANKHGERIAQVIDKTTLEPRSNAFSNLPLGVPDKRGRVRETSELTNHPSKLAKLEDGRTAVGQNTPGPSGFGPSPVIGTGSVPYNEVPGSEGVHNSEKQFNQLQLEPEIESALLQQVMALTSEQLSVLTPEQRQQVIQLQQRLR</sequence>
<accession>A0A7J7P851</accession>
<evidence type="ECO:0000313" key="3">
    <source>
        <dbReference type="EMBL" id="KAF6175607.1"/>
    </source>
</evidence>
<dbReference type="InterPro" id="IPR038192">
    <property type="entry name" value="CSTF_C_sf"/>
</dbReference>
<keyword evidence="4" id="KW-1185">Reference proteome</keyword>